<reference evidence="6 7" key="1">
    <citation type="submission" date="2022-01" db="EMBL/GenBank/DDBJ databases">
        <authorList>
            <person name="Xiong W."/>
            <person name="Schranz E."/>
        </authorList>
    </citation>
    <scope>NUCLEOTIDE SEQUENCE [LARGE SCALE GENOMIC DNA]</scope>
</reference>
<keyword evidence="4" id="KW-0472">Membrane</keyword>
<name>A0AAU9P349_9ASTR</name>
<dbReference type="GO" id="GO:0005886">
    <property type="term" value="C:plasma membrane"/>
    <property type="evidence" value="ECO:0007669"/>
    <property type="project" value="TreeGrafter"/>
</dbReference>
<dbReference type="AlphaFoldDB" id="A0AAU9P349"/>
<feature type="region of interest" description="Disordered" evidence="3">
    <location>
        <begin position="169"/>
        <end position="237"/>
    </location>
</feature>
<feature type="domain" description="Phytocyanin" evidence="5">
    <location>
        <begin position="64"/>
        <end position="165"/>
    </location>
</feature>
<feature type="compositionally biased region" description="Pro residues" evidence="3">
    <location>
        <begin position="222"/>
        <end position="232"/>
    </location>
</feature>
<dbReference type="InterPro" id="IPR008972">
    <property type="entry name" value="Cupredoxin"/>
</dbReference>
<sequence>MSGFTSYSDEMSVPFVQPGVTITHHTLPHNSILTPIFSELMASQISLWFLVALFITFVCSSQAVTLEVGEEDGWTLNPAESYVAWAGRLRFMVNDTLHFKYDDATDSVLVVDKDDYENCNVDDPIEKLDGGDTNYRLEHGGPNYFITGNKSNCEQGQKVDVVVLHIRIQSPPSPPPAPAPLPPAPASPVTPPPTATPVLTPPASAPTGGSSATPVGSNPADLNPPPPTPAPSATPSSATAVVSGTITASLVTMIIALCLIN</sequence>
<organism evidence="6 7">
    <name type="scientific">Lactuca virosa</name>
    <dbReference type="NCBI Taxonomy" id="75947"/>
    <lineage>
        <taxon>Eukaryota</taxon>
        <taxon>Viridiplantae</taxon>
        <taxon>Streptophyta</taxon>
        <taxon>Embryophyta</taxon>
        <taxon>Tracheophyta</taxon>
        <taxon>Spermatophyta</taxon>
        <taxon>Magnoliopsida</taxon>
        <taxon>eudicotyledons</taxon>
        <taxon>Gunneridae</taxon>
        <taxon>Pentapetalae</taxon>
        <taxon>asterids</taxon>
        <taxon>campanulids</taxon>
        <taxon>Asterales</taxon>
        <taxon>Asteraceae</taxon>
        <taxon>Cichorioideae</taxon>
        <taxon>Cichorieae</taxon>
        <taxon>Lactucinae</taxon>
        <taxon>Lactuca</taxon>
    </lineage>
</organism>
<dbReference type="Pfam" id="PF02298">
    <property type="entry name" value="Cu_bind_like"/>
    <property type="match status" value="1"/>
</dbReference>
<keyword evidence="4" id="KW-1133">Transmembrane helix</keyword>
<proteinExistence type="predicted"/>
<evidence type="ECO:0000256" key="2">
    <source>
        <dbReference type="ARBA" id="ARBA00023180"/>
    </source>
</evidence>
<comment type="caution">
    <text evidence="6">The sequence shown here is derived from an EMBL/GenBank/DDBJ whole genome shotgun (WGS) entry which is preliminary data.</text>
</comment>
<dbReference type="EMBL" id="CAKMRJ010005523">
    <property type="protein sequence ID" value="CAH1444544.1"/>
    <property type="molecule type" value="Genomic_DNA"/>
</dbReference>
<evidence type="ECO:0000313" key="7">
    <source>
        <dbReference type="Proteomes" id="UP001157418"/>
    </source>
</evidence>
<dbReference type="InterPro" id="IPR003245">
    <property type="entry name" value="Phytocyanin_dom"/>
</dbReference>
<evidence type="ECO:0000313" key="6">
    <source>
        <dbReference type="EMBL" id="CAH1444544.1"/>
    </source>
</evidence>
<dbReference type="PANTHER" id="PTHR33021:SF449">
    <property type="entry name" value="EARLY NODULIN-LIKE PROTEIN 2"/>
    <property type="match status" value="1"/>
</dbReference>
<evidence type="ECO:0000256" key="3">
    <source>
        <dbReference type="SAM" id="MobiDB-lite"/>
    </source>
</evidence>
<evidence type="ECO:0000256" key="1">
    <source>
        <dbReference type="ARBA" id="ARBA00023157"/>
    </source>
</evidence>
<dbReference type="Proteomes" id="UP001157418">
    <property type="component" value="Unassembled WGS sequence"/>
</dbReference>
<feature type="transmembrane region" description="Helical" evidence="4">
    <location>
        <begin position="238"/>
        <end position="260"/>
    </location>
</feature>
<keyword evidence="1" id="KW-1015">Disulfide bond</keyword>
<evidence type="ECO:0000259" key="5">
    <source>
        <dbReference type="PROSITE" id="PS51485"/>
    </source>
</evidence>
<accession>A0AAU9P349</accession>
<dbReference type="PANTHER" id="PTHR33021">
    <property type="entry name" value="BLUE COPPER PROTEIN"/>
    <property type="match status" value="1"/>
</dbReference>
<evidence type="ECO:0000256" key="4">
    <source>
        <dbReference type="SAM" id="Phobius"/>
    </source>
</evidence>
<dbReference type="GO" id="GO:0009055">
    <property type="term" value="F:electron transfer activity"/>
    <property type="evidence" value="ECO:0007669"/>
    <property type="project" value="InterPro"/>
</dbReference>
<gene>
    <name evidence="6" type="ORF">LVIROSA_LOCUS30365</name>
</gene>
<dbReference type="FunFam" id="2.60.40.420:FF:000034">
    <property type="entry name" value="Cupredoxin superfamily protein"/>
    <property type="match status" value="1"/>
</dbReference>
<dbReference type="SUPFAM" id="SSF49503">
    <property type="entry name" value="Cupredoxins"/>
    <property type="match status" value="1"/>
</dbReference>
<protein>
    <recommendedName>
        <fullName evidence="5">Phytocyanin domain-containing protein</fullName>
    </recommendedName>
</protein>
<keyword evidence="7" id="KW-1185">Reference proteome</keyword>
<keyword evidence="2" id="KW-0325">Glycoprotein</keyword>
<dbReference type="InterPro" id="IPR039391">
    <property type="entry name" value="Phytocyanin-like"/>
</dbReference>
<feature type="compositionally biased region" description="Pro residues" evidence="3">
    <location>
        <begin position="171"/>
        <end position="204"/>
    </location>
</feature>
<dbReference type="Gene3D" id="2.60.40.420">
    <property type="entry name" value="Cupredoxins - blue copper proteins"/>
    <property type="match status" value="1"/>
</dbReference>
<keyword evidence="4" id="KW-0812">Transmembrane</keyword>
<dbReference type="PROSITE" id="PS51485">
    <property type="entry name" value="PHYTOCYANIN"/>
    <property type="match status" value="1"/>
</dbReference>